<reference evidence="3" key="1">
    <citation type="journal article" date="2023" name="Proc. Natl. Acad. Sci. U.S.A.">
        <title>Genomic and structural basis for evolution of tropane alkaloid biosynthesis.</title>
        <authorList>
            <person name="Wanga Y.-J."/>
            <person name="Taina T."/>
            <person name="Yua J.-Y."/>
            <person name="Lia J."/>
            <person name="Xua B."/>
            <person name="Chenc J."/>
            <person name="D'Auriad J.C."/>
            <person name="Huanga J.-P."/>
            <person name="Huanga S.-X."/>
        </authorList>
    </citation>
    <scope>NUCLEOTIDE SEQUENCE [LARGE SCALE GENOMIC DNA]</scope>
    <source>
        <strain evidence="3">cv. KIB-2019</strain>
    </source>
</reference>
<gene>
    <name evidence="2" type="ORF">K7X08_016862</name>
</gene>
<feature type="compositionally biased region" description="Polar residues" evidence="1">
    <location>
        <begin position="96"/>
        <end position="105"/>
    </location>
</feature>
<feature type="compositionally biased region" description="Acidic residues" evidence="1">
    <location>
        <begin position="115"/>
        <end position="131"/>
    </location>
</feature>
<sequence>MQATIKRETTRASSVRGLLEKCKVSVKKIPFLVINKRTKSARLEIIFDRGEKEVMSLVTVDPNDIPDLSGEWVVDLGSIEEILVDTKNRHGRDLHQVQNRENNISGEEKSKSSDEEMTDKEEGDQSDEEVPESLIKTFAPNKQDDDDPVMKETMELCMPSLLKQGGGSYGGM</sequence>
<accession>A0A9Q1LSD9</accession>
<organism evidence="2 3">
    <name type="scientific">Anisodus acutangulus</name>
    <dbReference type="NCBI Taxonomy" id="402998"/>
    <lineage>
        <taxon>Eukaryota</taxon>
        <taxon>Viridiplantae</taxon>
        <taxon>Streptophyta</taxon>
        <taxon>Embryophyta</taxon>
        <taxon>Tracheophyta</taxon>
        <taxon>Spermatophyta</taxon>
        <taxon>Magnoliopsida</taxon>
        <taxon>eudicotyledons</taxon>
        <taxon>Gunneridae</taxon>
        <taxon>Pentapetalae</taxon>
        <taxon>asterids</taxon>
        <taxon>lamiids</taxon>
        <taxon>Solanales</taxon>
        <taxon>Solanaceae</taxon>
        <taxon>Solanoideae</taxon>
        <taxon>Hyoscyameae</taxon>
        <taxon>Anisodus</taxon>
    </lineage>
</organism>
<dbReference type="Proteomes" id="UP001152561">
    <property type="component" value="Unassembled WGS sequence"/>
</dbReference>
<proteinExistence type="predicted"/>
<keyword evidence="3" id="KW-1185">Reference proteome</keyword>
<dbReference type="EMBL" id="JAJAGQ010000015">
    <property type="protein sequence ID" value="KAJ8541996.1"/>
    <property type="molecule type" value="Genomic_DNA"/>
</dbReference>
<name>A0A9Q1LSD9_9SOLA</name>
<evidence type="ECO:0000256" key="1">
    <source>
        <dbReference type="SAM" id="MobiDB-lite"/>
    </source>
</evidence>
<dbReference type="AlphaFoldDB" id="A0A9Q1LSD9"/>
<evidence type="ECO:0000313" key="3">
    <source>
        <dbReference type="Proteomes" id="UP001152561"/>
    </source>
</evidence>
<protein>
    <submittedName>
        <fullName evidence="2">Uncharacterized protein</fullName>
    </submittedName>
</protein>
<evidence type="ECO:0000313" key="2">
    <source>
        <dbReference type="EMBL" id="KAJ8541996.1"/>
    </source>
</evidence>
<feature type="region of interest" description="Disordered" evidence="1">
    <location>
        <begin position="87"/>
        <end position="151"/>
    </location>
</feature>
<comment type="caution">
    <text evidence="2">The sequence shown here is derived from an EMBL/GenBank/DDBJ whole genome shotgun (WGS) entry which is preliminary data.</text>
</comment>